<proteinExistence type="predicted"/>
<keyword evidence="1" id="KW-0031">Aminopeptidase</keyword>
<dbReference type="InterPro" id="IPR029149">
    <property type="entry name" value="Creatin/AminoP/Spt16_N"/>
</dbReference>
<dbReference type="EMBL" id="QXCT01000002">
    <property type="protein sequence ID" value="MDW9255698.1"/>
    <property type="molecule type" value="Genomic_DNA"/>
</dbReference>
<dbReference type="Gene3D" id="3.40.350.10">
    <property type="entry name" value="Creatinase/prolidase N-terminal domain"/>
    <property type="match status" value="1"/>
</dbReference>
<organism evidence="1 2">
    <name type="scientific">Burkholderia thailandensis</name>
    <dbReference type="NCBI Taxonomy" id="57975"/>
    <lineage>
        <taxon>Bacteria</taxon>
        <taxon>Pseudomonadati</taxon>
        <taxon>Pseudomonadota</taxon>
        <taxon>Betaproteobacteria</taxon>
        <taxon>Burkholderiales</taxon>
        <taxon>Burkholderiaceae</taxon>
        <taxon>Burkholderia</taxon>
        <taxon>pseudomallei group</taxon>
    </lineage>
</organism>
<reference evidence="1" key="1">
    <citation type="submission" date="2018-08" db="EMBL/GenBank/DDBJ databases">
        <title>Identification of Burkholderia cepacia strains that express a Burkholderia pseudomallei-like capsular polysaccharide.</title>
        <authorList>
            <person name="Burtnick M.N."/>
            <person name="Vongsouvath M."/>
            <person name="Newton P."/>
            <person name="Wuthiekanun V."/>
            <person name="Limmathurotsakul D."/>
            <person name="Brett P.J."/>
            <person name="Chantratita N."/>
            <person name="Dance D.A."/>
        </authorList>
    </citation>
    <scope>NUCLEOTIDE SEQUENCE</scope>
    <source>
        <strain evidence="1">SBXCC001</strain>
    </source>
</reference>
<dbReference type="EC" id="3.4.11.9" evidence="1"/>
<accession>A0AAW9CXR2</accession>
<dbReference type="GO" id="GO:0004177">
    <property type="term" value="F:aminopeptidase activity"/>
    <property type="evidence" value="ECO:0007669"/>
    <property type="project" value="UniProtKB-KW"/>
</dbReference>
<name>A0AAW9CXR2_BURTH</name>
<gene>
    <name evidence="1" type="primary">pepP</name>
    <name evidence="1" type="ORF">C7S16_0034</name>
</gene>
<dbReference type="AlphaFoldDB" id="A0AAW9CXR2"/>
<keyword evidence="1" id="KW-0645">Protease</keyword>
<dbReference type="Proteomes" id="UP001272137">
    <property type="component" value="Unassembled WGS sequence"/>
</dbReference>
<protein>
    <submittedName>
        <fullName evidence="1">Peptidase M24 domain protein</fullName>
        <ecNumber evidence="1">3.4.11.9</ecNumber>
    </submittedName>
</protein>
<evidence type="ECO:0000313" key="1">
    <source>
        <dbReference type="EMBL" id="MDW9255698.1"/>
    </source>
</evidence>
<keyword evidence="1" id="KW-0378">Hydrolase</keyword>
<evidence type="ECO:0000313" key="2">
    <source>
        <dbReference type="Proteomes" id="UP001272137"/>
    </source>
</evidence>
<comment type="caution">
    <text evidence="1">The sequence shown here is derived from an EMBL/GenBank/DDBJ whole genome shotgun (WGS) entry which is preliminary data.</text>
</comment>
<sequence>MIDRLKYSFTDLARYDASVVDTHAGLSHLIDALQLDALVVTSQDEYISEWLPRCNNPRYALSGFDGSVGSGVF</sequence>